<comment type="caution">
    <text evidence="1">The sequence shown here is derived from an EMBL/GenBank/DDBJ whole genome shotgun (WGS) entry which is preliminary data.</text>
</comment>
<dbReference type="Proteomes" id="UP000253551">
    <property type="component" value="Unassembled WGS sequence"/>
</dbReference>
<name>A0A367J606_RHIST</name>
<dbReference type="OrthoDB" id="2284464at2759"/>
<reference evidence="1 2" key="1">
    <citation type="journal article" date="2018" name="G3 (Bethesda)">
        <title>Phylogenetic and Phylogenomic Definition of Rhizopus Species.</title>
        <authorList>
            <person name="Gryganskyi A.P."/>
            <person name="Golan J."/>
            <person name="Dolatabadi S."/>
            <person name="Mondo S."/>
            <person name="Robb S."/>
            <person name="Idnurm A."/>
            <person name="Muszewska A."/>
            <person name="Steczkiewicz K."/>
            <person name="Masonjones S."/>
            <person name="Liao H.L."/>
            <person name="Gajdeczka M.T."/>
            <person name="Anike F."/>
            <person name="Vuek A."/>
            <person name="Anishchenko I.M."/>
            <person name="Voigt K."/>
            <person name="de Hoog G.S."/>
            <person name="Smith M.E."/>
            <person name="Heitman J."/>
            <person name="Vilgalys R."/>
            <person name="Stajich J.E."/>
        </authorList>
    </citation>
    <scope>NUCLEOTIDE SEQUENCE [LARGE SCALE GENOMIC DNA]</scope>
    <source>
        <strain evidence="1 2">LSU 92-RS-03</strain>
    </source>
</reference>
<dbReference type="AlphaFoldDB" id="A0A367J606"/>
<gene>
    <name evidence="1" type="ORF">CU098_006128</name>
</gene>
<evidence type="ECO:0000313" key="1">
    <source>
        <dbReference type="EMBL" id="RCH85382.1"/>
    </source>
</evidence>
<dbReference type="STRING" id="4846.A0A367J606"/>
<dbReference type="EMBL" id="PJQM01004186">
    <property type="protein sequence ID" value="RCH85382.1"/>
    <property type="molecule type" value="Genomic_DNA"/>
</dbReference>
<protein>
    <submittedName>
        <fullName evidence="1">Uncharacterized protein</fullName>
    </submittedName>
</protein>
<keyword evidence="2" id="KW-1185">Reference proteome</keyword>
<accession>A0A367J606</accession>
<proteinExistence type="predicted"/>
<sequence>MNTFIYEDGKGKVFDEQGQEAHIYEMEVDNAQYPLEQLTNYDHYMDLKPPEKPMKTIEETEEEITAHEYTVERTTLRSNRKYANSDEGFFSQCTSKV</sequence>
<organism evidence="1 2">
    <name type="scientific">Rhizopus stolonifer</name>
    <name type="common">Rhizopus nigricans</name>
    <dbReference type="NCBI Taxonomy" id="4846"/>
    <lineage>
        <taxon>Eukaryota</taxon>
        <taxon>Fungi</taxon>
        <taxon>Fungi incertae sedis</taxon>
        <taxon>Mucoromycota</taxon>
        <taxon>Mucoromycotina</taxon>
        <taxon>Mucoromycetes</taxon>
        <taxon>Mucorales</taxon>
        <taxon>Mucorineae</taxon>
        <taxon>Rhizopodaceae</taxon>
        <taxon>Rhizopus</taxon>
    </lineage>
</organism>
<evidence type="ECO:0000313" key="2">
    <source>
        <dbReference type="Proteomes" id="UP000253551"/>
    </source>
</evidence>